<dbReference type="Proteomes" id="UP001642360">
    <property type="component" value="Unassembled WGS sequence"/>
</dbReference>
<feature type="compositionally biased region" description="Low complexity" evidence="1">
    <location>
        <begin position="35"/>
        <end position="52"/>
    </location>
</feature>
<protein>
    <submittedName>
        <fullName evidence="2">Uncharacterized protein</fullName>
    </submittedName>
</protein>
<sequence>MANWRRRNVTSKYMTQGAIKNGVPMATPAAQAARTTSMAPSATNAATAPPVSPALATPMTLTTPDAEGVYKALQTLIGAITGQQFQPASATIDGTMKLDKGTNFDKFLKAYPPTFMGTTEPAKAEAWL</sequence>
<proteinExistence type="predicted"/>
<organism evidence="2 3">
    <name type="scientific">Ilex paraguariensis</name>
    <name type="common">yerba mate</name>
    <dbReference type="NCBI Taxonomy" id="185542"/>
    <lineage>
        <taxon>Eukaryota</taxon>
        <taxon>Viridiplantae</taxon>
        <taxon>Streptophyta</taxon>
        <taxon>Embryophyta</taxon>
        <taxon>Tracheophyta</taxon>
        <taxon>Spermatophyta</taxon>
        <taxon>Magnoliopsida</taxon>
        <taxon>eudicotyledons</taxon>
        <taxon>Gunneridae</taxon>
        <taxon>Pentapetalae</taxon>
        <taxon>asterids</taxon>
        <taxon>campanulids</taxon>
        <taxon>Aquifoliales</taxon>
        <taxon>Aquifoliaceae</taxon>
        <taxon>Ilex</taxon>
    </lineage>
</organism>
<keyword evidence="3" id="KW-1185">Reference proteome</keyword>
<gene>
    <name evidence="2" type="ORF">ILEXP_LOCUS753</name>
</gene>
<reference evidence="2 3" key="1">
    <citation type="submission" date="2024-02" db="EMBL/GenBank/DDBJ databases">
        <authorList>
            <person name="Vignale AGUSTIN F."/>
            <person name="Sosa J E."/>
            <person name="Modenutti C."/>
        </authorList>
    </citation>
    <scope>NUCLEOTIDE SEQUENCE [LARGE SCALE GENOMIC DNA]</scope>
</reference>
<dbReference type="EMBL" id="CAUOFW020000214">
    <property type="protein sequence ID" value="CAK9133829.1"/>
    <property type="molecule type" value="Genomic_DNA"/>
</dbReference>
<comment type="caution">
    <text evidence="2">The sequence shown here is derived from an EMBL/GenBank/DDBJ whole genome shotgun (WGS) entry which is preliminary data.</text>
</comment>
<dbReference type="AlphaFoldDB" id="A0ABC8QME5"/>
<evidence type="ECO:0000313" key="3">
    <source>
        <dbReference type="Proteomes" id="UP001642360"/>
    </source>
</evidence>
<name>A0ABC8QME5_9AQUA</name>
<evidence type="ECO:0000256" key="1">
    <source>
        <dbReference type="SAM" id="MobiDB-lite"/>
    </source>
</evidence>
<evidence type="ECO:0000313" key="2">
    <source>
        <dbReference type="EMBL" id="CAK9133829.1"/>
    </source>
</evidence>
<accession>A0ABC8QME5</accession>
<feature type="region of interest" description="Disordered" evidence="1">
    <location>
        <begin position="31"/>
        <end position="52"/>
    </location>
</feature>